<feature type="compositionally biased region" description="Basic and acidic residues" evidence="2">
    <location>
        <begin position="473"/>
        <end position="483"/>
    </location>
</feature>
<evidence type="ECO:0000313" key="5">
    <source>
        <dbReference type="Proteomes" id="UP000509345"/>
    </source>
</evidence>
<dbReference type="PANTHER" id="PTHR10884">
    <property type="entry name" value="NADH DEHYDROGENASE UBIQUINONE IRON-SULFUR PROTEIN 3"/>
    <property type="match status" value="1"/>
</dbReference>
<organism evidence="4 5">
    <name type="scientific">Streptomyces microflavus</name>
    <name type="common">Streptomyces lipmanii</name>
    <dbReference type="NCBI Taxonomy" id="1919"/>
    <lineage>
        <taxon>Bacteria</taxon>
        <taxon>Bacillati</taxon>
        <taxon>Actinomycetota</taxon>
        <taxon>Actinomycetes</taxon>
        <taxon>Kitasatosporales</taxon>
        <taxon>Streptomycetaceae</taxon>
        <taxon>Streptomyces</taxon>
    </lineage>
</organism>
<gene>
    <name evidence="4" type="ORF">HUT09_21035</name>
</gene>
<dbReference type="InterPro" id="IPR037232">
    <property type="entry name" value="NADH_quin_OxRdtase_su_C/D-like"/>
</dbReference>
<dbReference type="GO" id="GO:0008137">
    <property type="term" value="F:NADH dehydrogenase (ubiquinone) activity"/>
    <property type="evidence" value="ECO:0007669"/>
    <property type="project" value="InterPro"/>
</dbReference>
<dbReference type="InterPro" id="IPR001268">
    <property type="entry name" value="NADH_UbQ_OxRdtase_30kDa_su"/>
</dbReference>
<accession>A0A7H8MQK5</accession>
<dbReference type="PANTHER" id="PTHR10884:SF14">
    <property type="entry name" value="NADH DEHYDROGENASE [UBIQUINONE] IRON-SULFUR PROTEIN 3, MITOCHONDRIAL"/>
    <property type="match status" value="1"/>
</dbReference>
<dbReference type="Proteomes" id="UP000509345">
    <property type="component" value="Chromosome"/>
</dbReference>
<feature type="compositionally biased region" description="Low complexity" evidence="2">
    <location>
        <begin position="359"/>
        <end position="372"/>
    </location>
</feature>
<dbReference type="AlphaFoldDB" id="A0A7H8MQK5"/>
<feature type="compositionally biased region" description="Basic and acidic residues" evidence="2">
    <location>
        <begin position="512"/>
        <end position="524"/>
    </location>
</feature>
<feature type="compositionally biased region" description="Low complexity" evidence="2">
    <location>
        <begin position="250"/>
        <end position="263"/>
    </location>
</feature>
<feature type="domain" description="NADH:ubiquinone oxidoreductase 30kDa subunit" evidence="3">
    <location>
        <begin position="38"/>
        <end position="158"/>
    </location>
</feature>
<dbReference type="RefSeq" id="WP_176144379.1">
    <property type="nucleotide sequence ID" value="NZ_CP054926.1"/>
</dbReference>
<dbReference type="SUPFAM" id="SSF143243">
    <property type="entry name" value="Nqo5-like"/>
    <property type="match status" value="1"/>
</dbReference>
<name>A0A7H8MQK5_STRMI</name>
<dbReference type="GeneID" id="87633734"/>
<evidence type="ECO:0000256" key="1">
    <source>
        <dbReference type="ARBA" id="ARBA00007569"/>
    </source>
</evidence>
<comment type="similarity">
    <text evidence="1">Belongs to the complex I 30 kDa subunit family.</text>
</comment>
<sequence>MSERQHRAHHPYDRLPDAVTEVFGEEATAESAYDLLTVDVPATEWITALRTARDELGCSYFDWLSAVDEPGTGFRVCAHVAALGGGTVRRLMLRTTVPHDAAVLPSAIDVYAGAAWHERETHEMFGVTFEGHPDLTPLLLPEGFEGHPLRKDFVLAARVAKAWPGAKEPGESEHGGPKRRTMLPPGVPDPNEWGPLKGQLPAATARPGRAARPAAGTADRPPRRTRSASEGSAAQRPQTGPPGASAPETSAPGASVPGASAPGTSVPGASAPGTSVPGASAPGTSAPGTSAPEASALRASAPGTPAPEASAPGGPAPDTSAPEASVPGTPVPEASAPGTPTPGAPAPDASVPGAPQPASPDAASSEAVSPSPATAPPGDASAGDVPPEAPTAAAARPRRSRSASDGSASQQQNGPEASAPRPPRRSRSASQGSASQRARATDAPWHDAQPAFDDPSSQPHRRSRSGDPGAEPPVREGAGRGEAPRSGPTPTPGPDLTPDSDAATDEATPTEPKPKPEPNPDHPHPAGGDTE</sequence>
<evidence type="ECO:0000313" key="4">
    <source>
        <dbReference type="EMBL" id="QKW44809.1"/>
    </source>
</evidence>
<dbReference type="Gene3D" id="3.30.460.80">
    <property type="entry name" value="NADH:ubiquinone oxidoreductase, 30kDa subunit"/>
    <property type="match status" value="1"/>
</dbReference>
<proteinExistence type="inferred from homology"/>
<dbReference type="EMBL" id="CP054926">
    <property type="protein sequence ID" value="QKW44809.1"/>
    <property type="molecule type" value="Genomic_DNA"/>
</dbReference>
<dbReference type="Pfam" id="PF00329">
    <property type="entry name" value="Complex1_30kDa"/>
    <property type="match status" value="1"/>
</dbReference>
<reference evidence="4 5" key="1">
    <citation type="submission" date="2020-06" db="EMBL/GenBank/DDBJ databases">
        <title>Genome mining for natural products.</title>
        <authorList>
            <person name="Zhang B."/>
            <person name="Shi J."/>
            <person name="Ge H."/>
        </authorList>
    </citation>
    <scope>NUCLEOTIDE SEQUENCE [LARGE SCALE GENOMIC DNA]</scope>
    <source>
        <strain evidence="4 5">NA06532</strain>
    </source>
</reference>
<feature type="compositionally biased region" description="Low complexity" evidence="2">
    <location>
        <begin position="299"/>
        <end position="317"/>
    </location>
</feature>
<feature type="compositionally biased region" description="Low complexity" evidence="2">
    <location>
        <begin position="428"/>
        <end position="438"/>
    </location>
</feature>
<feature type="compositionally biased region" description="Polar residues" evidence="2">
    <location>
        <begin position="228"/>
        <end position="238"/>
    </location>
</feature>
<feature type="region of interest" description="Disordered" evidence="2">
    <location>
        <begin position="164"/>
        <end position="531"/>
    </location>
</feature>
<evidence type="ECO:0000256" key="2">
    <source>
        <dbReference type="SAM" id="MobiDB-lite"/>
    </source>
</evidence>
<evidence type="ECO:0000259" key="3">
    <source>
        <dbReference type="Pfam" id="PF00329"/>
    </source>
</evidence>
<feature type="compositionally biased region" description="Low complexity" evidence="2">
    <location>
        <begin position="496"/>
        <end position="510"/>
    </location>
</feature>
<feature type="compositionally biased region" description="Low complexity" evidence="2">
    <location>
        <begin position="201"/>
        <end position="219"/>
    </location>
</feature>
<protein>
    <submittedName>
        <fullName evidence="4">NADH-quinone oxidoreductase subunit C</fullName>
    </submittedName>
</protein>